<sequence length="209" mass="24476">MNLLEHTHELIVCDTETADRWDDAVVFSAAFTHGDLRQRYTLEQLVEERTFFFKFNAREQLKAGRKTSKQTIEWWKSDKVSEVARIMSLYPSEVNDKSMAEFRDAYVTWCHQMRLEPKNIIHCDRNLFDLRKLQHIIEVTLGGYADEPWDYHNIIDVTSTLRAWGADRYAGVDARTLPGMVYHDPRYDAALDWLRMQATAVNAGLLEMK</sequence>
<keyword evidence="2" id="KW-1185">Reference proteome</keyword>
<dbReference type="Proteomes" id="UP000221506">
    <property type="component" value="Segment"/>
</dbReference>
<protein>
    <submittedName>
        <fullName evidence="1">Putative DexA exonuclease</fullName>
    </submittedName>
</protein>
<dbReference type="GO" id="GO:0004527">
    <property type="term" value="F:exonuclease activity"/>
    <property type="evidence" value="ECO:0007669"/>
    <property type="project" value="UniProtKB-KW"/>
</dbReference>
<name>A0A1W6DYD0_9CAUD</name>
<reference evidence="1 2" key="1">
    <citation type="submission" date="2017-04" db="EMBL/GenBank/DDBJ databases">
        <title>Complete genome sequence and characterization of temperature-dependent bacteriophage phiA8-29 infecting Aeromonas.</title>
        <authorList>
            <person name="He Y."/>
            <person name="Yang H."/>
        </authorList>
    </citation>
    <scope>NUCLEOTIDE SEQUENCE [LARGE SCALE GENOMIC DNA]</scope>
</reference>
<gene>
    <name evidence="1" type="ORF">phiA829_104</name>
</gene>
<keyword evidence="1" id="KW-0540">Nuclease</keyword>
<accession>A0A1W6DYD0</accession>
<keyword evidence="1" id="KW-0269">Exonuclease</keyword>
<organism evidence="1 2">
    <name type="scientific">Aeromonas phage phiA8-29</name>
    <dbReference type="NCBI Taxonomy" id="1978922"/>
    <lineage>
        <taxon>Viruses</taxon>
        <taxon>Duplodnaviria</taxon>
        <taxon>Heunggongvirae</taxon>
        <taxon>Uroviricota</taxon>
        <taxon>Caudoviricetes</taxon>
        <taxon>Pantevenvirales</taxon>
        <taxon>Ackermannviridae</taxon>
        <taxon>Tedavirus</taxon>
        <taxon>Tedavirus A829</taxon>
    </lineage>
</organism>
<evidence type="ECO:0000313" key="2">
    <source>
        <dbReference type="Proteomes" id="UP000221506"/>
    </source>
</evidence>
<evidence type="ECO:0000313" key="1">
    <source>
        <dbReference type="EMBL" id="ARK07924.1"/>
    </source>
</evidence>
<dbReference type="EMBL" id="KY914485">
    <property type="protein sequence ID" value="ARK07924.1"/>
    <property type="molecule type" value="Genomic_DNA"/>
</dbReference>
<proteinExistence type="predicted"/>
<keyword evidence="1" id="KW-0378">Hydrolase</keyword>